<dbReference type="InterPro" id="IPR036875">
    <property type="entry name" value="Znf_CCHC_sf"/>
</dbReference>
<sequence>MLEEQHGWHGAKVIEGHKRRREVMGKGEVDGFRTVECLRGRLLAERLASRAAREEAELMSKRLSELERLLAEEIKARNKAERRLKRLLKKLESLKIFDVSSQSNVSEGSGCSSSACFPGIPILEGEAEEKTSSLNKEPAQCYAEGKAKEAPQRFLFSGDMGDEASGSASPGSVNQSVSQEESWVSVKTAHSYNQSPKSVCSGQFNSESTRERTSDEKEPDRAQQEIEDVDDRLAIVPVRIWPEMEVATEPQQGTDVQSVLISLKHLKMQLQTSMGRRAALSAKELYGTTARSGSRRRFRRDRRQTEQRQQSAGSVQQPLGQPAQQAQRSFAGQCYRCDQLGHMARDCPLLPRAPQQQQIPVQQRQQAGSASRSRGRGRVTHLTRAEAEAAHLVEGTVSVFGFVARVLFDSGASHSFVSEEFLDSLGELSS</sequence>
<evidence type="ECO:0000256" key="1">
    <source>
        <dbReference type="PROSITE-ProRule" id="PRU00047"/>
    </source>
</evidence>
<feature type="non-terminal residue" evidence="5">
    <location>
        <position position="1"/>
    </location>
</feature>
<protein>
    <recommendedName>
        <fullName evidence="4">CCHC-type domain-containing protein</fullName>
    </recommendedName>
</protein>
<proteinExistence type="predicted"/>
<dbReference type="SMART" id="SM00343">
    <property type="entry name" value="ZnF_C2HC"/>
    <property type="match status" value="1"/>
</dbReference>
<dbReference type="AlphaFoldDB" id="A0A843VGU0"/>
<feature type="compositionally biased region" description="Low complexity" evidence="3">
    <location>
        <begin position="307"/>
        <end position="323"/>
    </location>
</feature>
<dbReference type="GO" id="GO:0004190">
    <property type="term" value="F:aspartic-type endopeptidase activity"/>
    <property type="evidence" value="ECO:0007669"/>
    <property type="project" value="InterPro"/>
</dbReference>
<keyword evidence="1" id="KW-0479">Metal-binding</keyword>
<name>A0A843VGU0_COLES</name>
<evidence type="ECO:0000256" key="3">
    <source>
        <dbReference type="SAM" id="MobiDB-lite"/>
    </source>
</evidence>
<dbReference type="Proteomes" id="UP000652761">
    <property type="component" value="Unassembled WGS sequence"/>
</dbReference>
<keyword evidence="6" id="KW-1185">Reference proteome</keyword>
<keyword evidence="2" id="KW-0175">Coiled coil</keyword>
<dbReference type="GO" id="GO:0008270">
    <property type="term" value="F:zinc ion binding"/>
    <property type="evidence" value="ECO:0007669"/>
    <property type="project" value="UniProtKB-KW"/>
</dbReference>
<dbReference type="PROSITE" id="PS00141">
    <property type="entry name" value="ASP_PROTEASE"/>
    <property type="match status" value="1"/>
</dbReference>
<dbReference type="Pfam" id="PF00098">
    <property type="entry name" value="zf-CCHC"/>
    <property type="match status" value="1"/>
</dbReference>
<dbReference type="Pfam" id="PF08284">
    <property type="entry name" value="RVP_2"/>
    <property type="match status" value="1"/>
</dbReference>
<feature type="region of interest" description="Disordered" evidence="3">
    <location>
        <begin position="287"/>
        <end position="323"/>
    </location>
</feature>
<feature type="compositionally biased region" description="Basic residues" evidence="3">
    <location>
        <begin position="293"/>
        <end position="302"/>
    </location>
</feature>
<feature type="region of interest" description="Disordered" evidence="3">
    <location>
        <begin position="353"/>
        <end position="379"/>
    </location>
</feature>
<feature type="region of interest" description="Disordered" evidence="3">
    <location>
        <begin position="157"/>
        <end position="229"/>
    </location>
</feature>
<keyword evidence="1" id="KW-0863">Zinc-finger</keyword>
<dbReference type="PANTHER" id="PTHR33701:SF2">
    <property type="entry name" value="TRANSMEMBRANE PROTEIN"/>
    <property type="match status" value="1"/>
</dbReference>
<dbReference type="GO" id="GO:0003676">
    <property type="term" value="F:nucleic acid binding"/>
    <property type="evidence" value="ECO:0007669"/>
    <property type="project" value="InterPro"/>
</dbReference>
<dbReference type="EMBL" id="NMUH01001589">
    <property type="protein sequence ID" value="MQL93687.1"/>
    <property type="molecule type" value="Genomic_DNA"/>
</dbReference>
<comment type="caution">
    <text evidence="5">The sequence shown here is derived from an EMBL/GenBank/DDBJ whole genome shotgun (WGS) entry which is preliminary data.</text>
</comment>
<organism evidence="5 6">
    <name type="scientific">Colocasia esculenta</name>
    <name type="common">Wild taro</name>
    <name type="synonym">Arum esculentum</name>
    <dbReference type="NCBI Taxonomy" id="4460"/>
    <lineage>
        <taxon>Eukaryota</taxon>
        <taxon>Viridiplantae</taxon>
        <taxon>Streptophyta</taxon>
        <taxon>Embryophyta</taxon>
        <taxon>Tracheophyta</taxon>
        <taxon>Spermatophyta</taxon>
        <taxon>Magnoliopsida</taxon>
        <taxon>Liliopsida</taxon>
        <taxon>Araceae</taxon>
        <taxon>Aroideae</taxon>
        <taxon>Colocasieae</taxon>
        <taxon>Colocasia</taxon>
    </lineage>
</organism>
<feature type="coiled-coil region" evidence="2">
    <location>
        <begin position="49"/>
        <end position="97"/>
    </location>
</feature>
<dbReference type="PROSITE" id="PS50158">
    <property type="entry name" value="ZF_CCHC"/>
    <property type="match status" value="1"/>
</dbReference>
<dbReference type="GO" id="GO:0006508">
    <property type="term" value="P:proteolysis"/>
    <property type="evidence" value="ECO:0007669"/>
    <property type="project" value="InterPro"/>
</dbReference>
<dbReference type="PANTHER" id="PTHR33701">
    <property type="entry name" value="TRANSMEMBRANE PROTEIN"/>
    <property type="match status" value="1"/>
</dbReference>
<feature type="compositionally biased region" description="Low complexity" evidence="3">
    <location>
        <begin position="172"/>
        <end position="186"/>
    </location>
</feature>
<evidence type="ECO:0000259" key="4">
    <source>
        <dbReference type="PROSITE" id="PS50158"/>
    </source>
</evidence>
<dbReference type="InterPro" id="IPR001969">
    <property type="entry name" value="Aspartic_peptidase_AS"/>
</dbReference>
<keyword evidence="1" id="KW-0862">Zinc</keyword>
<feature type="compositionally biased region" description="Low complexity" evidence="3">
    <location>
        <begin position="353"/>
        <end position="372"/>
    </location>
</feature>
<gene>
    <name evidence="5" type="ORF">Taro_026350</name>
</gene>
<feature type="compositionally biased region" description="Polar residues" evidence="3">
    <location>
        <begin position="188"/>
        <end position="207"/>
    </location>
</feature>
<dbReference type="CDD" id="cd00303">
    <property type="entry name" value="retropepsin_like"/>
    <property type="match status" value="1"/>
</dbReference>
<dbReference type="Gene3D" id="4.10.60.10">
    <property type="entry name" value="Zinc finger, CCHC-type"/>
    <property type="match status" value="1"/>
</dbReference>
<dbReference type="OrthoDB" id="1939750at2759"/>
<evidence type="ECO:0000256" key="2">
    <source>
        <dbReference type="SAM" id="Coils"/>
    </source>
</evidence>
<evidence type="ECO:0000313" key="6">
    <source>
        <dbReference type="Proteomes" id="UP000652761"/>
    </source>
</evidence>
<accession>A0A843VGU0</accession>
<evidence type="ECO:0000313" key="5">
    <source>
        <dbReference type="EMBL" id="MQL93687.1"/>
    </source>
</evidence>
<reference evidence="5" key="1">
    <citation type="submission" date="2017-07" db="EMBL/GenBank/DDBJ databases">
        <title>Taro Niue Genome Assembly and Annotation.</title>
        <authorList>
            <person name="Atibalentja N."/>
            <person name="Keating K."/>
            <person name="Fields C.J."/>
        </authorList>
    </citation>
    <scope>NUCLEOTIDE SEQUENCE</scope>
    <source>
        <strain evidence="5">Niue_2</strain>
        <tissue evidence="5">Leaf</tissue>
    </source>
</reference>
<dbReference type="InterPro" id="IPR001878">
    <property type="entry name" value="Znf_CCHC"/>
</dbReference>
<dbReference type="SUPFAM" id="SSF57756">
    <property type="entry name" value="Retrovirus zinc finger-like domains"/>
    <property type="match status" value="1"/>
</dbReference>
<feature type="domain" description="CCHC-type" evidence="4">
    <location>
        <begin position="334"/>
        <end position="348"/>
    </location>
</feature>
<feature type="compositionally biased region" description="Basic and acidic residues" evidence="3">
    <location>
        <begin position="208"/>
        <end position="224"/>
    </location>
</feature>